<dbReference type="Proteomes" id="UP001163823">
    <property type="component" value="Chromosome 12"/>
</dbReference>
<dbReference type="PANTHER" id="PTHR46094">
    <property type="entry name" value="INTEGRATOR COMPLEX SUBUNIT 9"/>
    <property type="match status" value="1"/>
</dbReference>
<dbReference type="Pfam" id="PF10996">
    <property type="entry name" value="Beta-Casp"/>
    <property type="match status" value="1"/>
</dbReference>
<dbReference type="KEGG" id="qsa:O6P43_029672"/>
<feature type="domain" description="Beta-Casp" evidence="6">
    <location>
        <begin position="359"/>
        <end position="482"/>
    </location>
</feature>
<evidence type="ECO:0000256" key="4">
    <source>
        <dbReference type="ARBA" id="ARBA00022490"/>
    </source>
</evidence>
<sequence>MKFTCLSKGGGFHFPPCHMLNFCGFRILFDCPVDLSALTIFSPVPTGFDSFPDEESCDFEFVTEKRQKVEKPLGANSLIRAEPWYKTVKSLHLWNISQIDVILISSPMGMLGLPFLTRMKGFSSKVYVTEASARLGQLMMDDLVSMHVEFRQFYGCEDSGFPQWLRHEELELLPPELREVVLGKDGTELGGWMPLYSAADVKDCMQKSHKLKYAEEVYYNGILAIKAFSSGLEIGSCNWIINAPKRDIVYISSSTFVSAHAMTFNYCALQGINTIIYSDFSSLRVMGDVEDENNYFPQTADKLSSLSNDCSSQELAESSLNMDEHLEEREKLGFICSCALECVKAGGSVLVPTNRLGTLLQLLEQISALLESSAMEVSIYIISSVADELLAFLNVIPEWLCKQRQERLFSGEQLFAHVELIRRKKLHVVPAVHSSKLLTNWQEPCIVFSPHWTMRFGPVVHLLRRWCGNPNSLLILEDGFDPKLALLPFEPIAMKVLQCVFPSGLKLQKVEPLIKTLLPKIVLFPEDLKPQISLSNAKSFSVFHYTEDDTLHVPCQKDSSVFEIATDLASQFHWKKLMQENFNISRLKGELSIDHGKYHLLVGKEQGSSSKHSSLLHWGSPDVQKLLAALSKMGINGSLEQGISDTESETVHVVHVQDYKGLIKVGTRSTVISAADESLASLIFEAVDSVLDGI</sequence>
<dbReference type="AlphaFoldDB" id="A0AAD7L0J3"/>
<keyword evidence="4" id="KW-0963">Cytoplasm</keyword>
<protein>
    <submittedName>
        <fullName evidence="7">Integrator complex subunit 9</fullName>
    </submittedName>
</protein>
<evidence type="ECO:0000313" key="8">
    <source>
        <dbReference type="Proteomes" id="UP001163823"/>
    </source>
</evidence>
<evidence type="ECO:0000256" key="1">
    <source>
        <dbReference type="ARBA" id="ARBA00004123"/>
    </source>
</evidence>
<dbReference type="EMBL" id="JARAOO010000012">
    <property type="protein sequence ID" value="KAJ7949325.1"/>
    <property type="molecule type" value="Genomic_DNA"/>
</dbReference>
<dbReference type="InterPro" id="IPR001279">
    <property type="entry name" value="Metallo-B-lactamas"/>
</dbReference>
<comment type="subcellular location">
    <subcellularLocation>
        <location evidence="2">Cytoplasm</location>
    </subcellularLocation>
    <subcellularLocation>
        <location evidence="1">Nucleus</location>
    </subcellularLocation>
</comment>
<dbReference type="InterPro" id="IPR022712">
    <property type="entry name" value="Beta_Casp"/>
</dbReference>
<dbReference type="SMART" id="SM01027">
    <property type="entry name" value="Beta-Casp"/>
    <property type="match status" value="1"/>
</dbReference>
<dbReference type="Gene3D" id="3.60.15.10">
    <property type="entry name" value="Ribonuclease Z/Hydroxyacylglutathione hydrolase-like"/>
    <property type="match status" value="1"/>
</dbReference>
<comment type="similarity">
    <text evidence="3">Belongs to the metallo-beta-lactamase superfamily. RNA-metabolizing metallo-beta-lactamase-like family. INTS9 subfamily.</text>
</comment>
<dbReference type="InterPro" id="IPR027074">
    <property type="entry name" value="Integrator_9su"/>
</dbReference>
<keyword evidence="8" id="KW-1185">Reference proteome</keyword>
<dbReference type="Gene3D" id="3.40.50.10890">
    <property type="match status" value="1"/>
</dbReference>
<dbReference type="GO" id="GO:0005737">
    <property type="term" value="C:cytoplasm"/>
    <property type="evidence" value="ECO:0007669"/>
    <property type="project" value="UniProtKB-SubCell"/>
</dbReference>
<evidence type="ECO:0000313" key="7">
    <source>
        <dbReference type="EMBL" id="KAJ7949325.1"/>
    </source>
</evidence>
<organism evidence="7 8">
    <name type="scientific">Quillaja saponaria</name>
    <name type="common">Soap bark tree</name>
    <dbReference type="NCBI Taxonomy" id="32244"/>
    <lineage>
        <taxon>Eukaryota</taxon>
        <taxon>Viridiplantae</taxon>
        <taxon>Streptophyta</taxon>
        <taxon>Embryophyta</taxon>
        <taxon>Tracheophyta</taxon>
        <taxon>Spermatophyta</taxon>
        <taxon>Magnoliopsida</taxon>
        <taxon>eudicotyledons</taxon>
        <taxon>Gunneridae</taxon>
        <taxon>Pentapetalae</taxon>
        <taxon>rosids</taxon>
        <taxon>fabids</taxon>
        <taxon>Fabales</taxon>
        <taxon>Quillajaceae</taxon>
        <taxon>Quillaja</taxon>
    </lineage>
</organism>
<dbReference type="GO" id="GO:0032039">
    <property type="term" value="C:integrator complex"/>
    <property type="evidence" value="ECO:0007669"/>
    <property type="project" value="InterPro"/>
</dbReference>
<evidence type="ECO:0000256" key="3">
    <source>
        <dbReference type="ARBA" id="ARBA00006861"/>
    </source>
</evidence>
<name>A0AAD7L0J3_QUISA</name>
<comment type="caution">
    <text evidence="7">The sequence shown here is derived from an EMBL/GenBank/DDBJ whole genome shotgun (WGS) entry which is preliminary data.</text>
</comment>
<dbReference type="Pfam" id="PF16661">
    <property type="entry name" value="Lactamase_B_6"/>
    <property type="match status" value="1"/>
</dbReference>
<proteinExistence type="inferred from homology"/>
<evidence type="ECO:0000256" key="5">
    <source>
        <dbReference type="ARBA" id="ARBA00023242"/>
    </source>
</evidence>
<gene>
    <name evidence="7" type="ORF">O6P43_029672</name>
</gene>
<evidence type="ECO:0000259" key="6">
    <source>
        <dbReference type="SMART" id="SM01027"/>
    </source>
</evidence>
<keyword evidence="5" id="KW-0539">Nucleus</keyword>
<evidence type="ECO:0000256" key="2">
    <source>
        <dbReference type="ARBA" id="ARBA00004496"/>
    </source>
</evidence>
<dbReference type="SUPFAM" id="SSF56281">
    <property type="entry name" value="Metallo-hydrolase/oxidoreductase"/>
    <property type="match status" value="1"/>
</dbReference>
<reference evidence="7" key="1">
    <citation type="journal article" date="2023" name="Science">
        <title>Elucidation of the pathway for biosynthesis of saponin adjuvants from the soapbark tree.</title>
        <authorList>
            <person name="Reed J."/>
            <person name="Orme A."/>
            <person name="El-Demerdash A."/>
            <person name="Owen C."/>
            <person name="Martin L.B.B."/>
            <person name="Misra R.C."/>
            <person name="Kikuchi S."/>
            <person name="Rejzek M."/>
            <person name="Martin A.C."/>
            <person name="Harkess A."/>
            <person name="Leebens-Mack J."/>
            <person name="Louveau T."/>
            <person name="Stephenson M.J."/>
            <person name="Osbourn A."/>
        </authorList>
    </citation>
    <scope>NUCLEOTIDE SEQUENCE</scope>
    <source>
        <strain evidence="7">S10</strain>
    </source>
</reference>
<accession>A0AAD7L0J3</accession>
<dbReference type="PANTHER" id="PTHR46094:SF1">
    <property type="entry name" value="INTEGRATOR COMPLEX SUBUNIT 9"/>
    <property type="match status" value="1"/>
</dbReference>
<dbReference type="GO" id="GO:0034472">
    <property type="term" value="P:snRNA 3'-end processing"/>
    <property type="evidence" value="ECO:0007669"/>
    <property type="project" value="TreeGrafter"/>
</dbReference>
<dbReference type="InterPro" id="IPR036866">
    <property type="entry name" value="RibonucZ/Hydroxyglut_hydro"/>
</dbReference>